<sequence>MKIKVRPAAQADAAVAVDVVRRSIQQLCVADHQGDPATIATWLANKTPENFLLWLANPDNFCVVAESGNHLSGVGLLHRSGEIRLFYLAPNAQRQGIGTMVHAELEAAARRWGLSALHLHSTAMARPFYEALGYHSTGAPVSRFGVLQCFPYAMPLQPDHSSKRTREKPRAAQLQR</sequence>
<protein>
    <submittedName>
        <fullName evidence="4">GNAT family N-acetyltransferase</fullName>
        <ecNumber evidence="4">2.3.-.-</ecNumber>
    </submittedName>
</protein>
<dbReference type="GO" id="GO:0016747">
    <property type="term" value="F:acyltransferase activity, transferring groups other than amino-acyl groups"/>
    <property type="evidence" value="ECO:0007669"/>
    <property type="project" value="InterPro"/>
</dbReference>
<dbReference type="SUPFAM" id="SSF55729">
    <property type="entry name" value="Acyl-CoA N-acyltransferases (Nat)"/>
    <property type="match status" value="1"/>
</dbReference>
<reference evidence="4" key="1">
    <citation type="submission" date="2024-10" db="EMBL/GenBank/DDBJ databases">
        <authorList>
            <person name="Lesea H.P."/>
            <person name="Kuehl J.V."/>
            <person name="Chandonia J.-M."/>
        </authorList>
    </citation>
    <scope>NUCLEOTIDE SEQUENCE</scope>
    <source>
        <strain evidence="4">FW102-FHT14D07</strain>
    </source>
</reference>
<dbReference type="EC" id="2.3.-.-" evidence="4"/>
<name>A0AB74UQH3_9GAMM</name>
<evidence type="ECO:0000313" key="4">
    <source>
        <dbReference type="EMBL" id="XIA16939.1"/>
    </source>
</evidence>
<dbReference type="Gene3D" id="3.40.630.30">
    <property type="match status" value="1"/>
</dbReference>
<evidence type="ECO:0000256" key="2">
    <source>
        <dbReference type="ARBA" id="ARBA00023315"/>
    </source>
</evidence>
<proteinExistence type="predicted"/>
<dbReference type="Pfam" id="PF13673">
    <property type="entry name" value="Acetyltransf_10"/>
    <property type="match status" value="1"/>
</dbReference>
<gene>
    <name evidence="4" type="ORF">ACFYG5_10150</name>
</gene>
<dbReference type="InterPro" id="IPR050832">
    <property type="entry name" value="Bact_Acetyltransf"/>
</dbReference>
<dbReference type="InterPro" id="IPR000182">
    <property type="entry name" value="GNAT_dom"/>
</dbReference>
<keyword evidence="1 4" id="KW-0808">Transferase</keyword>
<dbReference type="EMBL" id="CP170721">
    <property type="protein sequence ID" value="XIA16939.1"/>
    <property type="molecule type" value="Genomic_DNA"/>
</dbReference>
<evidence type="ECO:0000259" key="3">
    <source>
        <dbReference type="PROSITE" id="PS51186"/>
    </source>
</evidence>
<dbReference type="PANTHER" id="PTHR43877">
    <property type="entry name" value="AMINOALKYLPHOSPHONATE N-ACETYLTRANSFERASE-RELATED-RELATED"/>
    <property type="match status" value="1"/>
</dbReference>
<dbReference type="AlphaFoldDB" id="A0AB74UQH3"/>
<dbReference type="RefSeq" id="WP_395117460.1">
    <property type="nucleotide sequence ID" value="NZ_CP170721.1"/>
</dbReference>
<dbReference type="PANTHER" id="PTHR43877:SF1">
    <property type="entry name" value="ACETYLTRANSFERASE"/>
    <property type="match status" value="1"/>
</dbReference>
<dbReference type="PROSITE" id="PS51186">
    <property type="entry name" value="GNAT"/>
    <property type="match status" value="1"/>
</dbReference>
<organism evidence="4">
    <name type="scientific">Rhodanobacter sp. FW102-FHT14D07</name>
    <dbReference type="NCBI Taxonomy" id="3351462"/>
    <lineage>
        <taxon>Bacteria</taxon>
        <taxon>Pseudomonadati</taxon>
        <taxon>Pseudomonadota</taxon>
        <taxon>Gammaproteobacteria</taxon>
        <taxon>Lysobacterales</taxon>
        <taxon>Rhodanobacteraceae</taxon>
        <taxon>Rhodanobacter</taxon>
    </lineage>
</organism>
<accession>A0AB74UQH3</accession>
<dbReference type="InterPro" id="IPR016181">
    <property type="entry name" value="Acyl_CoA_acyltransferase"/>
</dbReference>
<feature type="domain" description="N-acetyltransferase" evidence="3">
    <location>
        <begin position="3"/>
        <end position="157"/>
    </location>
</feature>
<keyword evidence="2 4" id="KW-0012">Acyltransferase</keyword>
<evidence type="ECO:0000256" key="1">
    <source>
        <dbReference type="ARBA" id="ARBA00022679"/>
    </source>
</evidence>
<dbReference type="CDD" id="cd04301">
    <property type="entry name" value="NAT_SF"/>
    <property type="match status" value="1"/>
</dbReference>